<dbReference type="PANTHER" id="PTHR46733:SF4">
    <property type="entry name" value="HEAT SHOCK PROTEIN 21, CHLOROPLASTIC"/>
    <property type="match status" value="1"/>
</dbReference>
<evidence type="ECO:0000259" key="4">
    <source>
        <dbReference type="PROSITE" id="PS01031"/>
    </source>
</evidence>
<evidence type="ECO:0000256" key="2">
    <source>
        <dbReference type="PROSITE-ProRule" id="PRU00285"/>
    </source>
</evidence>
<name>A0A7C4E202_CALS0</name>
<dbReference type="InterPro" id="IPR008978">
    <property type="entry name" value="HSP20-like_chaperone"/>
</dbReference>
<dbReference type="CDD" id="cd06464">
    <property type="entry name" value="ACD_sHsps-like"/>
    <property type="match status" value="1"/>
</dbReference>
<reference evidence="7" key="1">
    <citation type="journal article" date="2020" name="mSystems">
        <title>Genome- and Community-Level Interaction Insights into Carbon Utilization and Element Cycling Functions of Hydrothermarchaeota in Hydrothermal Sediment.</title>
        <authorList>
            <person name="Zhou Z."/>
            <person name="Liu Y."/>
            <person name="Xu W."/>
            <person name="Pan J."/>
            <person name="Luo Z.H."/>
            <person name="Li M."/>
        </authorList>
    </citation>
    <scope>NUCLEOTIDE SEQUENCE [LARGE SCALE GENOMIC DNA]</scope>
    <source>
        <strain evidence="7">SpSt-613</strain>
        <strain evidence="6">SpSt-669</strain>
    </source>
</reference>
<gene>
    <name evidence="7" type="ORF">ENT82_04865</name>
    <name evidence="6" type="ORF">ENU43_06110</name>
</gene>
<evidence type="ECO:0000313" key="6">
    <source>
        <dbReference type="EMBL" id="HGL41220.1"/>
    </source>
</evidence>
<accession>A0A7C4E202</accession>
<dbReference type="PROSITE" id="PS51203">
    <property type="entry name" value="CS"/>
    <property type="match status" value="1"/>
</dbReference>
<comment type="caution">
    <text evidence="7">The sequence shown here is derived from an EMBL/GenBank/DDBJ whole genome shotgun (WGS) entry which is preliminary data.</text>
</comment>
<dbReference type="Pfam" id="PF00011">
    <property type="entry name" value="HSP20"/>
    <property type="match status" value="1"/>
</dbReference>
<dbReference type="InterPro" id="IPR044587">
    <property type="entry name" value="HSP21-like"/>
</dbReference>
<dbReference type="EMBL" id="DTAD01000050">
    <property type="protein sequence ID" value="HGN90442.1"/>
    <property type="molecule type" value="Genomic_DNA"/>
</dbReference>
<feature type="domain" description="CS" evidence="5">
    <location>
        <begin position="99"/>
        <end position="189"/>
    </location>
</feature>
<dbReference type="PROSITE" id="PS01031">
    <property type="entry name" value="SHSP"/>
    <property type="match status" value="1"/>
</dbReference>
<dbReference type="AlphaFoldDB" id="A0A7C4E202"/>
<evidence type="ECO:0000256" key="3">
    <source>
        <dbReference type="RuleBase" id="RU003616"/>
    </source>
</evidence>
<dbReference type="InterPro" id="IPR007052">
    <property type="entry name" value="CS_dom"/>
</dbReference>
<dbReference type="PANTHER" id="PTHR46733">
    <property type="entry name" value="26.5 KDA HEAT SHOCK PROTEIN, MITOCHONDRIAL"/>
    <property type="match status" value="1"/>
</dbReference>
<evidence type="ECO:0000313" key="7">
    <source>
        <dbReference type="EMBL" id="HGN90442.1"/>
    </source>
</evidence>
<dbReference type="EMBL" id="DTCM01000076">
    <property type="protein sequence ID" value="HGL41220.1"/>
    <property type="molecule type" value="Genomic_DNA"/>
</dbReference>
<dbReference type="InterPro" id="IPR002068">
    <property type="entry name" value="A-crystallin/Hsp20_dom"/>
</dbReference>
<dbReference type="NCBIfam" id="NF041800">
    <property type="entry name" value="Hsp20"/>
    <property type="match status" value="1"/>
</dbReference>
<evidence type="ECO:0000259" key="5">
    <source>
        <dbReference type="PROSITE" id="PS51203"/>
    </source>
</evidence>
<sequence length="191" mass="22460">MSFDTWFGRRRRRFSFFEEFDRMFEEMQREIMEEMRRMMEFVPKELVKETRTPEGIRRQYGPFIYGYSITIGPDGKPVIRQFGNVVPGALPRGVEVRPEREPLVDVYDEDQNVKVVAEIPGVRKEDIDLTVDEKMLTIKVDTEQRKYYKEVELPVEVSTTGVKATYNNGVLEVTLPKKQTSKPRGEKIKIE</sequence>
<feature type="domain" description="SHSP" evidence="4">
    <location>
        <begin position="94"/>
        <end position="191"/>
    </location>
</feature>
<comment type="similarity">
    <text evidence="2 3">Belongs to the small heat shock protein (HSP20) family.</text>
</comment>
<dbReference type="SUPFAM" id="SSF49764">
    <property type="entry name" value="HSP20-like chaperones"/>
    <property type="match status" value="1"/>
</dbReference>
<dbReference type="GO" id="GO:0009408">
    <property type="term" value="P:response to heat"/>
    <property type="evidence" value="ECO:0007669"/>
    <property type="project" value="InterPro"/>
</dbReference>
<evidence type="ECO:0000256" key="1">
    <source>
        <dbReference type="ARBA" id="ARBA00023016"/>
    </source>
</evidence>
<protein>
    <submittedName>
        <fullName evidence="7">Hsp20/alpha crystallin family protein</fullName>
    </submittedName>
</protein>
<organism evidence="7">
    <name type="scientific">Caldiarchaeum subterraneum</name>
    <dbReference type="NCBI Taxonomy" id="311458"/>
    <lineage>
        <taxon>Archaea</taxon>
        <taxon>Nitrososphaerota</taxon>
        <taxon>Candidatus Caldarchaeales</taxon>
        <taxon>Candidatus Caldarchaeaceae</taxon>
        <taxon>Candidatus Caldarchaeum</taxon>
    </lineage>
</organism>
<keyword evidence="1" id="KW-0346">Stress response</keyword>
<dbReference type="Gene3D" id="2.60.40.790">
    <property type="match status" value="1"/>
</dbReference>
<proteinExistence type="inferred from homology"/>